<keyword evidence="2" id="KW-1185">Reference proteome</keyword>
<organism evidence="1 2">
    <name type="scientific">Dentiscutata heterogama</name>
    <dbReference type="NCBI Taxonomy" id="1316150"/>
    <lineage>
        <taxon>Eukaryota</taxon>
        <taxon>Fungi</taxon>
        <taxon>Fungi incertae sedis</taxon>
        <taxon>Mucoromycota</taxon>
        <taxon>Glomeromycotina</taxon>
        <taxon>Glomeromycetes</taxon>
        <taxon>Diversisporales</taxon>
        <taxon>Gigasporaceae</taxon>
        <taxon>Dentiscutata</taxon>
    </lineage>
</organism>
<sequence length="141" mass="15865">MSNIHILRDTKNRKVLEGPGHWLDSICESELEKALRSNIKTVSDIANEYKDLQDVYLKQKEDLVLVKCIQNDLDHLHEKNNHPLSNDSKMGGNAVEEISLKPDPSSNDSRTGGNAIEEVFSFSKTPFLSSHHLGLEPDESK</sequence>
<accession>A0ACA9KXI0</accession>
<gene>
    <name evidence="1" type="ORF">DHETER_LOCUS2802</name>
</gene>
<name>A0ACA9KXI0_9GLOM</name>
<protein>
    <submittedName>
        <fullName evidence="1">3953_t:CDS:1</fullName>
    </submittedName>
</protein>
<reference evidence="1" key="1">
    <citation type="submission" date="2021-06" db="EMBL/GenBank/DDBJ databases">
        <authorList>
            <person name="Kallberg Y."/>
            <person name="Tangrot J."/>
            <person name="Rosling A."/>
        </authorList>
    </citation>
    <scope>NUCLEOTIDE SEQUENCE</scope>
    <source>
        <strain evidence="1">IL203A</strain>
    </source>
</reference>
<evidence type="ECO:0000313" key="1">
    <source>
        <dbReference type="EMBL" id="CAG8496446.1"/>
    </source>
</evidence>
<comment type="caution">
    <text evidence="1">The sequence shown here is derived from an EMBL/GenBank/DDBJ whole genome shotgun (WGS) entry which is preliminary data.</text>
</comment>
<dbReference type="EMBL" id="CAJVPU010002186">
    <property type="protein sequence ID" value="CAG8496446.1"/>
    <property type="molecule type" value="Genomic_DNA"/>
</dbReference>
<feature type="non-terminal residue" evidence="1">
    <location>
        <position position="141"/>
    </location>
</feature>
<dbReference type="Proteomes" id="UP000789702">
    <property type="component" value="Unassembled WGS sequence"/>
</dbReference>
<evidence type="ECO:0000313" key="2">
    <source>
        <dbReference type="Proteomes" id="UP000789702"/>
    </source>
</evidence>
<proteinExistence type="predicted"/>